<organism evidence="1">
    <name type="scientific">Alexandrium andersonii</name>
    <dbReference type="NCBI Taxonomy" id="327968"/>
    <lineage>
        <taxon>Eukaryota</taxon>
        <taxon>Sar</taxon>
        <taxon>Alveolata</taxon>
        <taxon>Dinophyceae</taxon>
        <taxon>Gonyaulacales</taxon>
        <taxon>Pyrocystaceae</taxon>
        <taxon>Alexandrium</taxon>
    </lineage>
</organism>
<gene>
    <name evidence="1" type="ORF">AAND1436_LOCUS427</name>
</gene>
<evidence type="ECO:0000313" key="1">
    <source>
        <dbReference type="EMBL" id="CAD9363969.1"/>
    </source>
</evidence>
<sequence length="196" mass="21100">MLGLIMILPQLPETCFLQNCGQEGDGPEEAKLNWMRKMNPIFAMAGGVELMLNLMTAIGNVDATCITKETAPLSAVIDANIKYPSWLYWAAKPFDLMSAAYDIKEVAIAKDEGDRAPYAVCASIAGFTASAFGLMEALFDAKADEEFRVLGDGGQSPQYACASGLAKLIGILPGTMDIACSYESCKFEEPVTGYLR</sequence>
<proteinExistence type="predicted"/>
<dbReference type="AlphaFoldDB" id="A0A7S2ACQ3"/>
<reference evidence="1" key="1">
    <citation type="submission" date="2021-01" db="EMBL/GenBank/DDBJ databases">
        <authorList>
            <person name="Corre E."/>
            <person name="Pelletier E."/>
            <person name="Niang G."/>
            <person name="Scheremetjew M."/>
            <person name="Finn R."/>
            <person name="Kale V."/>
            <person name="Holt S."/>
            <person name="Cochrane G."/>
            <person name="Meng A."/>
            <person name="Brown T."/>
            <person name="Cohen L."/>
        </authorList>
    </citation>
    <scope>NUCLEOTIDE SEQUENCE</scope>
    <source>
        <strain evidence="1">CCMP2222</strain>
    </source>
</reference>
<accession>A0A7S2ACQ3</accession>
<protein>
    <submittedName>
        <fullName evidence="1">Uncharacterized protein</fullName>
    </submittedName>
</protein>
<name>A0A7S2ACQ3_9DINO</name>
<dbReference type="EMBL" id="HBGQ01000839">
    <property type="protein sequence ID" value="CAD9363969.1"/>
    <property type="molecule type" value="Transcribed_RNA"/>
</dbReference>